<evidence type="ECO:0008006" key="10">
    <source>
        <dbReference type="Google" id="ProtNLM"/>
    </source>
</evidence>
<protein>
    <recommendedName>
        <fullName evidence="10">Magnesium transporter</fullName>
    </recommendedName>
</protein>
<keyword evidence="9" id="KW-1185">Reference proteome</keyword>
<dbReference type="GO" id="GO:0012505">
    <property type="term" value="C:endomembrane system"/>
    <property type="evidence" value="ECO:0007669"/>
    <property type="project" value="UniProtKB-SubCell"/>
</dbReference>
<reference evidence="8 9" key="1">
    <citation type="submission" date="2014-04" db="EMBL/GenBank/DDBJ databases">
        <authorList>
            <consortium name="DOE Joint Genome Institute"/>
            <person name="Kuo A."/>
            <person name="Kohler A."/>
            <person name="Costa M.D."/>
            <person name="Nagy L.G."/>
            <person name="Floudas D."/>
            <person name="Copeland A."/>
            <person name="Barry K.W."/>
            <person name="Cichocki N."/>
            <person name="Veneault-Fourrey C."/>
            <person name="LaButti K."/>
            <person name="Lindquist E.A."/>
            <person name="Lipzen A."/>
            <person name="Lundell T."/>
            <person name="Morin E."/>
            <person name="Murat C."/>
            <person name="Sun H."/>
            <person name="Tunlid A."/>
            <person name="Henrissat B."/>
            <person name="Grigoriev I.V."/>
            <person name="Hibbett D.S."/>
            <person name="Martin F."/>
            <person name="Nordberg H.P."/>
            <person name="Cantor M.N."/>
            <person name="Hua S.X."/>
        </authorList>
    </citation>
    <scope>NUCLEOTIDE SEQUENCE [LARGE SCALE GENOMIC DNA]</scope>
    <source>
        <strain evidence="8 9">441</strain>
    </source>
</reference>
<name>A0A0C9YG42_9AGAM</name>
<keyword evidence="7" id="KW-0732">Signal</keyword>
<evidence type="ECO:0000256" key="7">
    <source>
        <dbReference type="SAM" id="SignalP"/>
    </source>
</evidence>
<evidence type="ECO:0000256" key="3">
    <source>
        <dbReference type="ARBA" id="ARBA00022692"/>
    </source>
</evidence>
<evidence type="ECO:0000313" key="9">
    <source>
        <dbReference type="Proteomes" id="UP000054018"/>
    </source>
</evidence>
<evidence type="ECO:0000256" key="1">
    <source>
        <dbReference type="ARBA" id="ARBA00004127"/>
    </source>
</evidence>
<keyword evidence="3 6" id="KW-0812">Transmembrane</keyword>
<comment type="subcellular location">
    <subcellularLocation>
        <location evidence="1">Endomembrane system</location>
        <topology evidence="1">Multi-pass membrane protein</topology>
    </subcellularLocation>
</comment>
<evidence type="ECO:0000256" key="2">
    <source>
        <dbReference type="ARBA" id="ARBA00006109"/>
    </source>
</evidence>
<dbReference type="AlphaFoldDB" id="A0A0C9YG42"/>
<keyword evidence="5 6" id="KW-0472">Membrane</keyword>
<sequence>MLGKALLLSATLLLLHAACMTYDHVSHLKALVQPEAPVPLNTLYESILALVLGILGASMNSPALKDITWASEMKKRTIDDMDARSGLASYVSRGKLFHDQRGASRPT</sequence>
<gene>
    <name evidence="8" type="ORF">PISMIDRAFT_678900</name>
</gene>
<evidence type="ECO:0000256" key="6">
    <source>
        <dbReference type="SAM" id="Phobius"/>
    </source>
</evidence>
<feature type="chain" id="PRO_5002206408" description="Magnesium transporter" evidence="7">
    <location>
        <begin position="18"/>
        <end position="107"/>
    </location>
</feature>
<evidence type="ECO:0000256" key="5">
    <source>
        <dbReference type="ARBA" id="ARBA00023136"/>
    </source>
</evidence>
<dbReference type="EMBL" id="KN833722">
    <property type="protein sequence ID" value="KIK23885.1"/>
    <property type="molecule type" value="Genomic_DNA"/>
</dbReference>
<accession>A0A0C9YG42</accession>
<dbReference type="Proteomes" id="UP000054018">
    <property type="component" value="Unassembled WGS sequence"/>
</dbReference>
<dbReference type="OrthoDB" id="44756at2759"/>
<proteinExistence type="inferred from homology"/>
<dbReference type="Pfam" id="PF10270">
    <property type="entry name" value="MMgT"/>
    <property type="match status" value="1"/>
</dbReference>
<dbReference type="STRING" id="765257.A0A0C9YG42"/>
<comment type="similarity">
    <text evidence="2">Belongs to the membrane magnesium transporter (TC 1.A.67) family.</text>
</comment>
<dbReference type="InterPro" id="IPR018937">
    <property type="entry name" value="MMgT"/>
</dbReference>
<keyword evidence="4 6" id="KW-1133">Transmembrane helix</keyword>
<evidence type="ECO:0000313" key="8">
    <source>
        <dbReference type="EMBL" id="KIK23885.1"/>
    </source>
</evidence>
<dbReference type="HOGENOM" id="CLU_122437_2_0_1"/>
<feature type="transmembrane region" description="Helical" evidence="6">
    <location>
        <begin position="43"/>
        <end position="64"/>
    </location>
</feature>
<evidence type="ECO:0000256" key="4">
    <source>
        <dbReference type="ARBA" id="ARBA00022989"/>
    </source>
</evidence>
<organism evidence="8 9">
    <name type="scientific">Pisolithus microcarpus 441</name>
    <dbReference type="NCBI Taxonomy" id="765257"/>
    <lineage>
        <taxon>Eukaryota</taxon>
        <taxon>Fungi</taxon>
        <taxon>Dikarya</taxon>
        <taxon>Basidiomycota</taxon>
        <taxon>Agaricomycotina</taxon>
        <taxon>Agaricomycetes</taxon>
        <taxon>Agaricomycetidae</taxon>
        <taxon>Boletales</taxon>
        <taxon>Sclerodermatineae</taxon>
        <taxon>Pisolithaceae</taxon>
        <taxon>Pisolithus</taxon>
    </lineage>
</organism>
<reference evidence="9" key="2">
    <citation type="submission" date="2015-01" db="EMBL/GenBank/DDBJ databases">
        <title>Evolutionary Origins and Diversification of the Mycorrhizal Mutualists.</title>
        <authorList>
            <consortium name="DOE Joint Genome Institute"/>
            <consortium name="Mycorrhizal Genomics Consortium"/>
            <person name="Kohler A."/>
            <person name="Kuo A."/>
            <person name="Nagy L.G."/>
            <person name="Floudas D."/>
            <person name="Copeland A."/>
            <person name="Barry K.W."/>
            <person name="Cichocki N."/>
            <person name="Veneault-Fourrey C."/>
            <person name="LaButti K."/>
            <person name="Lindquist E.A."/>
            <person name="Lipzen A."/>
            <person name="Lundell T."/>
            <person name="Morin E."/>
            <person name="Murat C."/>
            <person name="Riley R."/>
            <person name="Ohm R."/>
            <person name="Sun H."/>
            <person name="Tunlid A."/>
            <person name="Henrissat B."/>
            <person name="Grigoriev I.V."/>
            <person name="Hibbett D.S."/>
            <person name="Martin F."/>
        </authorList>
    </citation>
    <scope>NUCLEOTIDE SEQUENCE [LARGE SCALE GENOMIC DNA]</scope>
    <source>
        <strain evidence="9">441</strain>
    </source>
</reference>
<feature type="signal peptide" evidence="7">
    <location>
        <begin position="1"/>
        <end position="17"/>
    </location>
</feature>